<evidence type="ECO:0000313" key="7">
    <source>
        <dbReference type="EMBL" id="VDM69263.1"/>
    </source>
</evidence>
<name>A0A3P7INA5_STRVU</name>
<feature type="transmembrane region" description="Helical" evidence="5">
    <location>
        <begin position="121"/>
        <end position="144"/>
    </location>
</feature>
<dbReference type="GO" id="GO:0140359">
    <property type="term" value="F:ABC-type transporter activity"/>
    <property type="evidence" value="ECO:0007669"/>
    <property type="project" value="InterPro"/>
</dbReference>
<keyword evidence="8" id="KW-1185">Reference proteome</keyword>
<accession>A0A3P7INA5</accession>
<proteinExistence type="predicted"/>
<evidence type="ECO:0000313" key="8">
    <source>
        <dbReference type="Proteomes" id="UP000270094"/>
    </source>
</evidence>
<evidence type="ECO:0000256" key="3">
    <source>
        <dbReference type="ARBA" id="ARBA00022989"/>
    </source>
</evidence>
<dbReference type="Proteomes" id="UP000270094">
    <property type="component" value="Unassembled WGS sequence"/>
</dbReference>
<dbReference type="EMBL" id="UYYB01011635">
    <property type="protein sequence ID" value="VDM69263.1"/>
    <property type="molecule type" value="Genomic_DNA"/>
</dbReference>
<evidence type="ECO:0000256" key="1">
    <source>
        <dbReference type="ARBA" id="ARBA00004141"/>
    </source>
</evidence>
<evidence type="ECO:0000259" key="6">
    <source>
        <dbReference type="Pfam" id="PF01061"/>
    </source>
</evidence>
<gene>
    <name evidence="7" type="ORF">SVUK_LOCUS4261</name>
</gene>
<keyword evidence="3 5" id="KW-1133">Transmembrane helix</keyword>
<dbReference type="OrthoDB" id="66620at2759"/>
<dbReference type="InterPro" id="IPR013525">
    <property type="entry name" value="ABC2_TM"/>
</dbReference>
<reference evidence="7 8" key="1">
    <citation type="submission" date="2018-11" db="EMBL/GenBank/DDBJ databases">
        <authorList>
            <consortium name="Pathogen Informatics"/>
        </authorList>
    </citation>
    <scope>NUCLEOTIDE SEQUENCE [LARGE SCALE GENOMIC DNA]</scope>
</reference>
<feature type="transmembrane region" description="Helical" evidence="5">
    <location>
        <begin position="38"/>
        <end position="57"/>
    </location>
</feature>
<protein>
    <recommendedName>
        <fullName evidence="6">ABC-2 type transporter transmembrane domain-containing protein</fullName>
    </recommendedName>
</protein>
<sequence>MFVRKIREIPLLSLREVNLTNLCLGYAASCIFGKLSTAVAILPIFVTPMLAFGGYFINQASLPWFFYPFKYLSYFGYAFESLVVNEWTHVDSISGCKPNGTGCYNNGTDVIARLSFSPNKMWINVIIVAAMIIAIRTLAFVGLFTRAKLKK</sequence>
<dbReference type="AlphaFoldDB" id="A0A3P7INA5"/>
<dbReference type="GO" id="GO:0016020">
    <property type="term" value="C:membrane"/>
    <property type="evidence" value="ECO:0007669"/>
    <property type="project" value="UniProtKB-SubCell"/>
</dbReference>
<dbReference type="Pfam" id="PF01061">
    <property type="entry name" value="ABC2_membrane"/>
    <property type="match status" value="1"/>
</dbReference>
<feature type="domain" description="ABC-2 type transporter transmembrane" evidence="6">
    <location>
        <begin position="19"/>
        <end position="87"/>
    </location>
</feature>
<evidence type="ECO:0000256" key="4">
    <source>
        <dbReference type="ARBA" id="ARBA00023136"/>
    </source>
</evidence>
<evidence type="ECO:0000256" key="2">
    <source>
        <dbReference type="ARBA" id="ARBA00022692"/>
    </source>
</evidence>
<keyword evidence="2 5" id="KW-0812">Transmembrane</keyword>
<organism evidence="7 8">
    <name type="scientific">Strongylus vulgaris</name>
    <name type="common">Blood worm</name>
    <dbReference type="NCBI Taxonomy" id="40348"/>
    <lineage>
        <taxon>Eukaryota</taxon>
        <taxon>Metazoa</taxon>
        <taxon>Ecdysozoa</taxon>
        <taxon>Nematoda</taxon>
        <taxon>Chromadorea</taxon>
        <taxon>Rhabditida</taxon>
        <taxon>Rhabditina</taxon>
        <taxon>Rhabditomorpha</taxon>
        <taxon>Strongyloidea</taxon>
        <taxon>Strongylidae</taxon>
        <taxon>Strongylus</taxon>
    </lineage>
</organism>
<keyword evidence="4 5" id="KW-0472">Membrane</keyword>
<evidence type="ECO:0000256" key="5">
    <source>
        <dbReference type="SAM" id="Phobius"/>
    </source>
</evidence>
<comment type="subcellular location">
    <subcellularLocation>
        <location evidence="1">Membrane</location>
        <topology evidence="1">Multi-pass membrane protein</topology>
    </subcellularLocation>
</comment>